<protein>
    <submittedName>
        <fullName evidence="1">Uncharacterized protein</fullName>
    </submittedName>
</protein>
<reference evidence="1 2" key="1">
    <citation type="journal article" date="2012" name="Genome Biol.">
        <title>Genome and low-iron response of an oceanic diatom adapted to chronic iron limitation.</title>
        <authorList>
            <person name="Lommer M."/>
            <person name="Specht M."/>
            <person name="Roy A.S."/>
            <person name="Kraemer L."/>
            <person name="Andreson R."/>
            <person name="Gutowska M.A."/>
            <person name="Wolf J."/>
            <person name="Bergner S.V."/>
            <person name="Schilhabel M.B."/>
            <person name="Klostermeier U.C."/>
            <person name="Beiko R.G."/>
            <person name="Rosenstiel P."/>
            <person name="Hippler M."/>
            <person name="Laroche J."/>
        </authorList>
    </citation>
    <scope>NUCLEOTIDE SEQUENCE [LARGE SCALE GENOMIC DNA]</scope>
    <source>
        <strain evidence="1 2">CCMP1005</strain>
    </source>
</reference>
<gene>
    <name evidence="1" type="ORF">THAOC_35384</name>
</gene>
<proteinExistence type="predicted"/>
<dbReference type="EMBL" id="AGNL01048094">
    <property type="protein sequence ID" value="EJK45972.1"/>
    <property type="molecule type" value="Genomic_DNA"/>
</dbReference>
<dbReference type="AlphaFoldDB" id="K0RH69"/>
<comment type="caution">
    <text evidence="1">The sequence shown here is derived from an EMBL/GenBank/DDBJ whole genome shotgun (WGS) entry which is preliminary data.</text>
</comment>
<name>K0RH69_THAOC</name>
<dbReference type="Proteomes" id="UP000266841">
    <property type="component" value="Unassembled WGS sequence"/>
</dbReference>
<accession>K0RH69</accession>
<evidence type="ECO:0000313" key="2">
    <source>
        <dbReference type="Proteomes" id="UP000266841"/>
    </source>
</evidence>
<dbReference type="OrthoDB" id="54857at2759"/>
<evidence type="ECO:0000313" key="1">
    <source>
        <dbReference type="EMBL" id="EJK45972.1"/>
    </source>
</evidence>
<organism evidence="1 2">
    <name type="scientific">Thalassiosira oceanica</name>
    <name type="common">Marine diatom</name>
    <dbReference type="NCBI Taxonomy" id="159749"/>
    <lineage>
        <taxon>Eukaryota</taxon>
        <taxon>Sar</taxon>
        <taxon>Stramenopiles</taxon>
        <taxon>Ochrophyta</taxon>
        <taxon>Bacillariophyta</taxon>
        <taxon>Coscinodiscophyceae</taxon>
        <taxon>Thalassiosirophycidae</taxon>
        <taxon>Thalassiosirales</taxon>
        <taxon>Thalassiosiraceae</taxon>
        <taxon>Thalassiosira</taxon>
    </lineage>
</organism>
<sequence>MSSSNRFLLERPPLAVAVTDDEGAPTVEILAPSDLPEGYVFDAVANGKTITVTVPEGGVRRDETFSAPFVPGSAIPEGRWRDDISTAHVRALPPLAVDDNMLPPWFRTAWVWTASARENILEAIAHHRLRFSSALQFLAMSGP</sequence>
<keyword evidence="2" id="KW-1185">Reference proteome</keyword>